<dbReference type="AlphaFoldDB" id="A0A1B7P7U9"/>
<keyword evidence="1" id="KW-0732">Signal</keyword>
<dbReference type="EMBL" id="LGUA01000029">
    <property type="protein sequence ID" value="OAX85081.1"/>
    <property type="molecule type" value="Genomic_DNA"/>
</dbReference>
<evidence type="ECO:0000313" key="3">
    <source>
        <dbReference type="Proteomes" id="UP000091918"/>
    </source>
</evidence>
<accession>A0A1B7P7U9</accession>
<organism evidence="2 3">
    <name type="scientific">Emergomyces africanus</name>
    <dbReference type="NCBI Taxonomy" id="1955775"/>
    <lineage>
        <taxon>Eukaryota</taxon>
        <taxon>Fungi</taxon>
        <taxon>Dikarya</taxon>
        <taxon>Ascomycota</taxon>
        <taxon>Pezizomycotina</taxon>
        <taxon>Eurotiomycetes</taxon>
        <taxon>Eurotiomycetidae</taxon>
        <taxon>Onygenales</taxon>
        <taxon>Ajellomycetaceae</taxon>
        <taxon>Emergomyces</taxon>
    </lineage>
</organism>
<sequence>MTPVLVFVLAIISSVLATSACNLSGNMPAMDELSSSLAVTIGAAPCTSLNPTNPIQLTVSVRNNNPNQTVTLLKWNTSLDPQANVLGIFQTRDAECGTPVDSLVIKVSRKFPPTQDDLVEIPAGGVKEVKLTLPPMTLSAGRQYVISAKGRWQGIWAGGRDDVTTADLANMGCASFGAFESNEIVVSF</sequence>
<gene>
    <name evidence="2" type="ORF">ACJ72_00553</name>
</gene>
<dbReference type="STRING" id="1658172.A0A1B7P7U9"/>
<name>A0A1B7P7U9_9EURO</name>
<evidence type="ECO:0008006" key="4">
    <source>
        <dbReference type="Google" id="ProtNLM"/>
    </source>
</evidence>
<evidence type="ECO:0000313" key="2">
    <source>
        <dbReference type="EMBL" id="OAX85081.1"/>
    </source>
</evidence>
<evidence type="ECO:0000256" key="1">
    <source>
        <dbReference type="SAM" id="SignalP"/>
    </source>
</evidence>
<dbReference type="Proteomes" id="UP000091918">
    <property type="component" value="Unassembled WGS sequence"/>
</dbReference>
<proteinExistence type="predicted"/>
<feature type="chain" id="PRO_5008598471" description="Ubiquitin 3 binding protein But2 C-terminal domain-containing protein" evidence="1">
    <location>
        <begin position="18"/>
        <end position="188"/>
    </location>
</feature>
<comment type="caution">
    <text evidence="2">The sequence shown here is derived from an EMBL/GenBank/DDBJ whole genome shotgun (WGS) entry which is preliminary data.</text>
</comment>
<dbReference type="Gene3D" id="2.60.40.2970">
    <property type="match status" value="1"/>
</dbReference>
<feature type="signal peptide" evidence="1">
    <location>
        <begin position="1"/>
        <end position="17"/>
    </location>
</feature>
<dbReference type="OrthoDB" id="4664297at2759"/>
<keyword evidence="3" id="KW-1185">Reference proteome</keyword>
<protein>
    <recommendedName>
        <fullName evidence="4">Ubiquitin 3 binding protein But2 C-terminal domain-containing protein</fullName>
    </recommendedName>
</protein>
<reference evidence="2 3" key="1">
    <citation type="submission" date="2015-07" db="EMBL/GenBank/DDBJ databases">
        <title>Emmonsia species relationships and genome sequence.</title>
        <authorList>
            <person name="Cuomo C.A."/>
            <person name="Schwartz I.S."/>
            <person name="Kenyon C."/>
            <person name="de Hoog G.S."/>
            <person name="Govender N.P."/>
            <person name="Botha A."/>
            <person name="Moreno L."/>
            <person name="de Vries M."/>
            <person name="Munoz J.F."/>
            <person name="Stielow J.B."/>
        </authorList>
    </citation>
    <scope>NUCLEOTIDE SEQUENCE [LARGE SCALE GENOMIC DNA]</scope>
    <source>
        <strain evidence="2 3">CBS 136260</strain>
    </source>
</reference>